<dbReference type="SUPFAM" id="SSF64167">
    <property type="entry name" value="SurE-like"/>
    <property type="match status" value="1"/>
</dbReference>
<proteinExistence type="inferred from homology"/>
<evidence type="ECO:0000256" key="4">
    <source>
        <dbReference type="SAM" id="MobiDB-lite"/>
    </source>
</evidence>
<accession>A0A286U5V1</accession>
<keyword evidence="3" id="KW-0378">Hydrolase</keyword>
<evidence type="ECO:0000259" key="5">
    <source>
        <dbReference type="Pfam" id="PF01975"/>
    </source>
</evidence>
<sequence length="324" mass="32481">MSGGEVEGESTYKYERFLGRLSLLFALVGVCMAQVKILQSNDDGWAVANVRALNTALNGAGFNVVLSAPAENESGTGSSDATPTTVGSSGCQFSSCPPNSPATGSDPDDARLNYVNSFPVTSVRIGIQTTGPLFFGGTVPDLVVTGPNVGTNLGSGVLTSGTVGAACEGAKEGIPSIAFSGSGGSQVSYTTLDTPSASTTTANVFADLSTTFIQALLDGTSSGQGEAILPPGIILNVNFHGASGSCDEAESYTFVLTRVNAAASGAAADVETCGSDRLLTESHVVGLGGCFASVSVMNATSKGDVDAALQGEVLGRLEGFLGCT</sequence>
<dbReference type="OrthoDB" id="4018688at2759"/>
<dbReference type="STRING" id="2282107.A0A286U5V1"/>
<dbReference type="InterPro" id="IPR002828">
    <property type="entry name" value="SurE-like_Pase/nucleotidase"/>
</dbReference>
<evidence type="ECO:0000256" key="2">
    <source>
        <dbReference type="ARBA" id="ARBA00022723"/>
    </source>
</evidence>
<dbReference type="InterPro" id="IPR036523">
    <property type="entry name" value="SurE-like_sf"/>
</dbReference>
<dbReference type="Pfam" id="PF01975">
    <property type="entry name" value="SurE"/>
    <property type="match status" value="1"/>
</dbReference>
<keyword evidence="2" id="KW-0479">Metal-binding</keyword>
<dbReference type="GO" id="GO:0008252">
    <property type="term" value="F:nucleotidase activity"/>
    <property type="evidence" value="ECO:0007669"/>
    <property type="project" value="InterPro"/>
</dbReference>
<organism evidence="6 7">
    <name type="scientific">Pyrrhoderma noxium</name>
    <dbReference type="NCBI Taxonomy" id="2282107"/>
    <lineage>
        <taxon>Eukaryota</taxon>
        <taxon>Fungi</taxon>
        <taxon>Dikarya</taxon>
        <taxon>Basidiomycota</taxon>
        <taxon>Agaricomycotina</taxon>
        <taxon>Agaricomycetes</taxon>
        <taxon>Hymenochaetales</taxon>
        <taxon>Hymenochaetaceae</taxon>
        <taxon>Pyrrhoderma</taxon>
    </lineage>
</organism>
<dbReference type="PANTHER" id="PTHR30457">
    <property type="entry name" value="5'-NUCLEOTIDASE SURE"/>
    <property type="match status" value="1"/>
</dbReference>
<evidence type="ECO:0000313" key="6">
    <source>
        <dbReference type="EMBL" id="PAV14945.1"/>
    </source>
</evidence>
<dbReference type="InterPro" id="IPR030048">
    <property type="entry name" value="SurE"/>
</dbReference>
<feature type="domain" description="Survival protein SurE-like phosphatase/nucleotidase" evidence="5">
    <location>
        <begin position="37"/>
        <end position="258"/>
    </location>
</feature>
<comment type="caution">
    <text evidence="6">The sequence shown here is derived from an EMBL/GenBank/DDBJ whole genome shotgun (WGS) entry which is preliminary data.</text>
</comment>
<dbReference type="Gene3D" id="3.40.1210.10">
    <property type="entry name" value="Survival protein SurE-like phosphatase/nucleotidase"/>
    <property type="match status" value="1"/>
</dbReference>
<dbReference type="EMBL" id="NBII01000011">
    <property type="protein sequence ID" value="PAV14945.1"/>
    <property type="molecule type" value="Genomic_DNA"/>
</dbReference>
<gene>
    <name evidence="6" type="ORF">PNOK_0949800</name>
</gene>
<name>A0A286U5V1_9AGAM</name>
<dbReference type="AlphaFoldDB" id="A0A286U5V1"/>
<protein>
    <submittedName>
        <fullName evidence="6">Sure</fullName>
    </submittedName>
</protein>
<feature type="compositionally biased region" description="Polar residues" evidence="4">
    <location>
        <begin position="73"/>
        <end position="103"/>
    </location>
</feature>
<dbReference type="GO" id="GO:0046872">
    <property type="term" value="F:metal ion binding"/>
    <property type="evidence" value="ECO:0007669"/>
    <property type="project" value="UniProtKB-KW"/>
</dbReference>
<evidence type="ECO:0000256" key="1">
    <source>
        <dbReference type="ARBA" id="ARBA00011062"/>
    </source>
</evidence>
<dbReference type="Proteomes" id="UP000217199">
    <property type="component" value="Unassembled WGS sequence"/>
</dbReference>
<evidence type="ECO:0000256" key="3">
    <source>
        <dbReference type="ARBA" id="ARBA00022801"/>
    </source>
</evidence>
<keyword evidence="7" id="KW-1185">Reference proteome</keyword>
<comment type="similarity">
    <text evidence="1">Belongs to the SurE nucleotidase family.</text>
</comment>
<dbReference type="PANTHER" id="PTHR30457:SF0">
    <property type="entry name" value="PHOSPHATASE, PUTATIVE (AFU_ORTHOLOGUE AFUA_4G01070)-RELATED"/>
    <property type="match status" value="1"/>
</dbReference>
<feature type="region of interest" description="Disordered" evidence="4">
    <location>
        <begin position="71"/>
        <end position="108"/>
    </location>
</feature>
<evidence type="ECO:0000313" key="7">
    <source>
        <dbReference type="Proteomes" id="UP000217199"/>
    </source>
</evidence>
<dbReference type="InParanoid" id="A0A286U5V1"/>
<reference evidence="6 7" key="1">
    <citation type="journal article" date="2017" name="Mol. Ecol.">
        <title>Comparative and population genomic landscape of Phellinus noxius: A hypervariable fungus causing root rot in trees.</title>
        <authorList>
            <person name="Chung C.L."/>
            <person name="Lee T.J."/>
            <person name="Akiba M."/>
            <person name="Lee H.H."/>
            <person name="Kuo T.H."/>
            <person name="Liu D."/>
            <person name="Ke H.M."/>
            <person name="Yokoi T."/>
            <person name="Roa M.B."/>
            <person name="Lu M.J."/>
            <person name="Chang Y.Y."/>
            <person name="Ann P.J."/>
            <person name="Tsai J.N."/>
            <person name="Chen C.Y."/>
            <person name="Tzean S.S."/>
            <person name="Ota Y."/>
            <person name="Hattori T."/>
            <person name="Sahashi N."/>
            <person name="Liou R.F."/>
            <person name="Kikuchi T."/>
            <person name="Tsai I.J."/>
        </authorList>
    </citation>
    <scope>NUCLEOTIDE SEQUENCE [LARGE SCALE GENOMIC DNA]</scope>
    <source>
        <strain evidence="6 7">FFPRI411160</strain>
    </source>
</reference>